<reference evidence="1" key="1">
    <citation type="submission" date="2021-01" db="EMBL/GenBank/DDBJ databases">
        <authorList>
            <person name="Corre E."/>
            <person name="Pelletier E."/>
            <person name="Niang G."/>
            <person name="Scheremetjew M."/>
            <person name="Finn R."/>
            <person name="Kale V."/>
            <person name="Holt S."/>
            <person name="Cochrane G."/>
            <person name="Meng A."/>
            <person name="Brown T."/>
            <person name="Cohen L."/>
        </authorList>
    </citation>
    <scope>NUCLEOTIDE SEQUENCE</scope>
    <source>
        <strain evidence="1">CCMP281</strain>
    </source>
</reference>
<name>A0A7S3AVF3_9EUKA</name>
<protein>
    <submittedName>
        <fullName evidence="1">Uncharacterized protein</fullName>
    </submittedName>
</protein>
<dbReference type="AlphaFoldDB" id="A0A7S3AVF3"/>
<accession>A0A7S3AVF3</accession>
<gene>
    <name evidence="1" type="ORF">HERI1096_LOCUS16577</name>
</gene>
<evidence type="ECO:0000313" key="1">
    <source>
        <dbReference type="EMBL" id="CAE0115892.1"/>
    </source>
</evidence>
<sequence length="330" mass="36216">MIAHQFVQQVNQIEATNPVYSRLAPKRFPSSHPGSNSYGIARDVGCCTANFNQGWPKLASSIFWMNADGGVAIGLLVPATAVLPPSIGGGGRISIDTWYPYADHAKIRVVCVQPFTLQFRVPGWAGGEHDKIFIAGREAEVISLHGRNSSMIRIVARPPSTVLRIVLVPAVRLDPWGQGAVSVHRGSLMFSLPLRPEFSPTWQFTPPRRWQRPAGLPFRLLSPFNVTSRSVWRKALVVDSSRPLSEQLKFRSRLPSGRFARGLAPFNHSFPLCSVRAMVRELQSWPMELGGAALPPPSPACLWDQCGPVESIELVPHGATVLRIGMLPLA</sequence>
<organism evidence="1">
    <name type="scientific">Haptolina ericina</name>
    <dbReference type="NCBI Taxonomy" id="156174"/>
    <lineage>
        <taxon>Eukaryota</taxon>
        <taxon>Haptista</taxon>
        <taxon>Haptophyta</taxon>
        <taxon>Prymnesiophyceae</taxon>
        <taxon>Prymnesiales</taxon>
        <taxon>Prymnesiaceae</taxon>
        <taxon>Haptolina</taxon>
    </lineage>
</organism>
<proteinExistence type="predicted"/>
<dbReference type="EMBL" id="HBHX01029762">
    <property type="protein sequence ID" value="CAE0115892.1"/>
    <property type="molecule type" value="Transcribed_RNA"/>
</dbReference>